<feature type="signal peptide" evidence="1">
    <location>
        <begin position="1"/>
        <end position="26"/>
    </location>
</feature>
<reference evidence="4" key="1">
    <citation type="journal article" date="2019" name="Int. J. Syst. Evol. Microbiol.">
        <title>The Global Catalogue of Microorganisms (GCM) 10K type strain sequencing project: providing services to taxonomists for standard genome sequencing and annotation.</title>
        <authorList>
            <consortium name="The Broad Institute Genomics Platform"/>
            <consortium name="The Broad Institute Genome Sequencing Center for Infectious Disease"/>
            <person name="Wu L."/>
            <person name="Ma J."/>
        </authorList>
    </citation>
    <scope>NUCLEOTIDE SEQUENCE [LARGE SCALE GENOMIC DNA]</scope>
    <source>
        <strain evidence="4">JCM 13250</strain>
    </source>
</reference>
<dbReference type="Proteomes" id="UP001500218">
    <property type="component" value="Unassembled WGS sequence"/>
</dbReference>
<evidence type="ECO:0000256" key="1">
    <source>
        <dbReference type="SAM" id="SignalP"/>
    </source>
</evidence>
<organism evidence="3 4">
    <name type="scientific">Luedemannella flava</name>
    <dbReference type="NCBI Taxonomy" id="349316"/>
    <lineage>
        <taxon>Bacteria</taxon>
        <taxon>Bacillati</taxon>
        <taxon>Actinomycetota</taxon>
        <taxon>Actinomycetes</taxon>
        <taxon>Micromonosporales</taxon>
        <taxon>Micromonosporaceae</taxon>
        <taxon>Luedemannella</taxon>
    </lineage>
</organism>
<dbReference type="NCBIfam" id="TIGR04215">
    <property type="entry name" value="choice_anch_A"/>
    <property type="match status" value="1"/>
</dbReference>
<accession>A0ABP4XJB7</accession>
<keyword evidence="4" id="KW-1185">Reference proteome</keyword>
<feature type="domain" description="F5/8 type C" evidence="2">
    <location>
        <begin position="76"/>
        <end position="219"/>
    </location>
</feature>
<dbReference type="SUPFAM" id="SSF49785">
    <property type="entry name" value="Galactose-binding domain-like"/>
    <property type="match status" value="1"/>
</dbReference>
<dbReference type="Pfam" id="PF25549">
    <property type="entry name" value="DUF7927"/>
    <property type="match status" value="3"/>
</dbReference>
<name>A0ABP4XJB7_9ACTN</name>
<dbReference type="PROSITE" id="PS50022">
    <property type="entry name" value="FA58C_3"/>
    <property type="match status" value="1"/>
</dbReference>
<evidence type="ECO:0000313" key="4">
    <source>
        <dbReference type="Proteomes" id="UP001500218"/>
    </source>
</evidence>
<evidence type="ECO:0000313" key="3">
    <source>
        <dbReference type="EMBL" id="GAA1785119.1"/>
    </source>
</evidence>
<comment type="caution">
    <text evidence="3">The sequence shown here is derived from an EMBL/GenBank/DDBJ whole genome shotgun (WGS) entry which is preliminary data.</text>
</comment>
<dbReference type="EMBL" id="BAAALT010000007">
    <property type="protein sequence ID" value="GAA1785119.1"/>
    <property type="molecule type" value="Genomic_DNA"/>
</dbReference>
<feature type="chain" id="PRO_5045510260" description="F5/8 type C domain-containing protein" evidence="1">
    <location>
        <begin position="27"/>
        <end position="1015"/>
    </location>
</feature>
<gene>
    <name evidence="3" type="ORF">GCM10009682_03970</name>
</gene>
<sequence>MAKRTMAGGVCLAVALSVTAVSQVAASPLHPPVAAPVAAAAPAGVAYNPVAGNQGFDVFIKGNSELNAGAITGGFATGGTLSVSPVDLASQRPVTVTSAVAGHLRTAITDGDPTTYWQSATGFPQTMTIDLGSSMIVSYSLMRYPTAGRVTKFTLDYSTDGTTFNQASISTYVDGADQRIQVIQFVTEVTARYLRINFVADAGNTASNAAVSEWEVYRSNSSPREVPVGADGVSTFRDSVDAAGTQVGVLVGGRANIAGWGNGYVTAATGTTIKIGDVSGTDIKADGTKAVVVNRGNTTVSPALRTAGDQPASTVLRPGLVDFNRAFAAYSARAVGLAQCANTVTANISFGTAVISFDTSGAPKQYVWNVTAAELASVVNIQLLNVPSRDFPLVINVDTTGSNNFAWAQPNIYGTGVTFATGAYVLFNFPTATQIDIAQGQNTLGTLFAPRATLLLHPNGQIIHGGVVAAALVLGDRTGNNPETIKRTPLDMSVQSCGPAAAIVKVATPSTYVGRGGTVTYTVTITNVGVAFAGGTYTDNLSGVTDDATYNNDAVATAGGISWNAGTSTLTWAGDLAADQVATVTYSVLVNKTTGNGKLVNTITSGPGTNCGTNPDASCTSTVQIIPSVTIVKTASPASYVPPGGKVTYTVTITNDVLANPGAAFTDNLTGVIDDATYNSDVTDGGAGGSFDWNPTTSRLSWRLDMTPNQVVTVTYSVTANKTGDGQLVNQVTTENYVSNCSPGPDTRCRKTVPVSSTPPSMTIVKSASPAASVAPQGTVTYTVTVTNGSIAFTGAAFTDNLTGVVDDATYNLDAVATAGSVTWNAGASTINWSGSLTPGQVFTVTYSVKVNRTGNGQLLNSVSTASGASNCSPGPDSRCTKTVAVASTITLTMVTDNFSLSGPPGSTPGLADAITMKVVTDSLTGYQVLVKGSAPQLLPVTGTNPDRIAISNLLVRDYQSTFRPLSDSVLVTVRRQTAPSAVGGDQFGNDYRATIPFVRPDQYQTTLEYVAGTL</sequence>
<dbReference type="InterPro" id="IPR057687">
    <property type="entry name" value="DUF7927"/>
</dbReference>
<protein>
    <recommendedName>
        <fullName evidence="2">F5/8 type C domain-containing protein</fullName>
    </recommendedName>
</protein>
<dbReference type="InterPro" id="IPR026588">
    <property type="entry name" value="Choice_anch_A"/>
</dbReference>
<evidence type="ECO:0000259" key="2">
    <source>
        <dbReference type="PROSITE" id="PS50022"/>
    </source>
</evidence>
<keyword evidence="1" id="KW-0732">Signal</keyword>
<dbReference type="Gene3D" id="2.60.120.260">
    <property type="entry name" value="Galactose-binding domain-like"/>
    <property type="match status" value="1"/>
</dbReference>
<dbReference type="Pfam" id="PF20597">
    <property type="entry name" value="pAdhesive_15"/>
    <property type="match status" value="1"/>
</dbReference>
<dbReference type="InterPro" id="IPR000421">
    <property type="entry name" value="FA58C"/>
</dbReference>
<proteinExistence type="predicted"/>
<dbReference type="InterPro" id="IPR008979">
    <property type="entry name" value="Galactose-bd-like_sf"/>
</dbReference>
<dbReference type="Pfam" id="PF00754">
    <property type="entry name" value="F5_F8_type_C"/>
    <property type="match status" value="1"/>
</dbReference>